<dbReference type="EMBL" id="CP034593">
    <property type="protein sequence ID" value="AZQ78136.1"/>
    <property type="molecule type" value="Genomic_DNA"/>
</dbReference>
<dbReference type="GO" id="GO:0003700">
    <property type="term" value="F:DNA-binding transcription factor activity"/>
    <property type="evidence" value="ECO:0007669"/>
    <property type="project" value="TreeGrafter"/>
</dbReference>
<dbReference type="InterPro" id="IPR046335">
    <property type="entry name" value="LacI/GalR-like_sensor"/>
</dbReference>
<accession>A0A3S9Q0R0</accession>
<protein>
    <submittedName>
        <fullName evidence="5">LacI family transcriptional regulator</fullName>
    </submittedName>
</protein>
<keyword evidence="3" id="KW-0804">Transcription</keyword>
<dbReference type="SUPFAM" id="SSF47413">
    <property type="entry name" value="lambda repressor-like DNA-binding domains"/>
    <property type="match status" value="1"/>
</dbReference>
<reference evidence="5 6" key="1">
    <citation type="submission" date="2018-12" db="EMBL/GenBank/DDBJ databases">
        <title>Complete genome sequence of Flaviflexus sp. H23T48.</title>
        <authorList>
            <person name="Bae J.-W."/>
            <person name="Lee J.-Y."/>
        </authorList>
    </citation>
    <scope>NUCLEOTIDE SEQUENCE [LARGE SCALE GENOMIC DNA]</scope>
    <source>
        <strain evidence="5 6">H23T48</strain>
    </source>
</reference>
<keyword evidence="1" id="KW-0805">Transcription regulation</keyword>
<evidence type="ECO:0000256" key="3">
    <source>
        <dbReference type="ARBA" id="ARBA00023163"/>
    </source>
</evidence>
<dbReference type="InterPro" id="IPR010982">
    <property type="entry name" value="Lambda_DNA-bd_dom_sf"/>
</dbReference>
<dbReference type="OrthoDB" id="37081at2"/>
<dbReference type="InterPro" id="IPR028082">
    <property type="entry name" value="Peripla_BP_I"/>
</dbReference>
<keyword evidence="2" id="KW-0238">DNA-binding</keyword>
<evidence type="ECO:0000313" key="5">
    <source>
        <dbReference type="EMBL" id="AZQ78136.1"/>
    </source>
</evidence>
<dbReference type="AlphaFoldDB" id="A0A3S9Q0R0"/>
<dbReference type="CDD" id="cd01392">
    <property type="entry name" value="HTH_LacI"/>
    <property type="match status" value="1"/>
</dbReference>
<gene>
    <name evidence="5" type="ORF">EJ997_04275</name>
</gene>
<dbReference type="Pfam" id="PF13377">
    <property type="entry name" value="Peripla_BP_3"/>
    <property type="match status" value="1"/>
</dbReference>
<feature type="domain" description="HTH lacI-type" evidence="4">
    <location>
        <begin position="7"/>
        <end position="61"/>
    </location>
</feature>
<dbReference type="InterPro" id="IPR000843">
    <property type="entry name" value="HTH_LacI"/>
</dbReference>
<evidence type="ECO:0000256" key="2">
    <source>
        <dbReference type="ARBA" id="ARBA00023125"/>
    </source>
</evidence>
<keyword evidence="6" id="KW-1185">Reference proteome</keyword>
<dbReference type="SMART" id="SM00354">
    <property type="entry name" value="HTH_LACI"/>
    <property type="match status" value="1"/>
</dbReference>
<dbReference type="PANTHER" id="PTHR30146:SF109">
    <property type="entry name" value="HTH-TYPE TRANSCRIPTIONAL REGULATOR GALS"/>
    <property type="match status" value="1"/>
</dbReference>
<dbReference type="GO" id="GO:0000976">
    <property type="term" value="F:transcription cis-regulatory region binding"/>
    <property type="evidence" value="ECO:0007669"/>
    <property type="project" value="TreeGrafter"/>
</dbReference>
<evidence type="ECO:0000313" key="6">
    <source>
        <dbReference type="Proteomes" id="UP000280344"/>
    </source>
</evidence>
<dbReference type="Gene3D" id="3.40.50.2300">
    <property type="match status" value="2"/>
</dbReference>
<dbReference type="SUPFAM" id="SSF53822">
    <property type="entry name" value="Periplasmic binding protein-like I"/>
    <property type="match status" value="1"/>
</dbReference>
<dbReference type="Gene3D" id="1.10.260.40">
    <property type="entry name" value="lambda repressor-like DNA-binding domains"/>
    <property type="match status" value="1"/>
</dbReference>
<dbReference type="Proteomes" id="UP000280344">
    <property type="component" value="Chromosome"/>
</dbReference>
<dbReference type="PROSITE" id="PS50932">
    <property type="entry name" value="HTH_LACI_2"/>
    <property type="match status" value="1"/>
</dbReference>
<evidence type="ECO:0000256" key="1">
    <source>
        <dbReference type="ARBA" id="ARBA00023015"/>
    </source>
</evidence>
<name>A0A3S9Q0R0_9ACTO</name>
<dbReference type="Pfam" id="PF00356">
    <property type="entry name" value="LacI"/>
    <property type="match status" value="1"/>
</dbReference>
<proteinExistence type="predicted"/>
<organism evidence="5 6">
    <name type="scientific">Flaviflexus ciconiae</name>
    <dbReference type="NCBI Taxonomy" id="2496867"/>
    <lineage>
        <taxon>Bacteria</taxon>
        <taxon>Bacillati</taxon>
        <taxon>Actinomycetota</taxon>
        <taxon>Actinomycetes</taxon>
        <taxon>Actinomycetales</taxon>
        <taxon>Actinomycetaceae</taxon>
        <taxon>Flaviflexus</taxon>
    </lineage>
</organism>
<sequence>MNKPSRPTQVDVAKMAGVSRQTVSLVVQRDPRVSDISRAAVEKAMKELGYRPNLSAQALAGRRTGFLGIVLSGLENTFHAELAEGLRRRGEERGLIPFVSVVSDSMEEQYAAAQRFTEVNVDGLILVSPVFPDETISEFGSRLPTVLVTRNVGPAEVDLVHSDDRLGAQTVVQHIAAAGYDPLIYLGYERAVEGDSSSTRIAGYLEAMAAMGREPAMFDAGETPLGELCREIVGTYGRGFGISCHNDLIAFQTVGILNDMGLVPGIDYGIAGYDNTTLASFPGVSLTSVDQKTGELAKLAVDLIIERIEGRSERKDITLPFQLVERRTTVPAVR</sequence>
<dbReference type="PANTHER" id="PTHR30146">
    <property type="entry name" value="LACI-RELATED TRANSCRIPTIONAL REPRESSOR"/>
    <property type="match status" value="1"/>
</dbReference>
<dbReference type="KEGG" id="flh:EJ997_04275"/>
<evidence type="ECO:0000259" key="4">
    <source>
        <dbReference type="PROSITE" id="PS50932"/>
    </source>
</evidence>